<dbReference type="InterPro" id="IPR033954">
    <property type="entry name" value="DiS-bond_Isoase_DsbC/G"/>
</dbReference>
<dbReference type="EMBL" id="CP022530">
    <property type="protein sequence ID" value="ASP40895.1"/>
    <property type="molecule type" value="Genomic_DNA"/>
</dbReference>
<dbReference type="KEGG" id="bsan:CHH28_10195"/>
<evidence type="ECO:0000313" key="4">
    <source>
        <dbReference type="Proteomes" id="UP000202440"/>
    </source>
</evidence>
<accession>A0A222FPF2</accession>
<feature type="domain" description="Thioredoxin-like fold" evidence="2">
    <location>
        <begin position="51"/>
        <end position="211"/>
    </location>
</feature>
<gene>
    <name evidence="3" type="ORF">CHH28_10195</name>
</gene>
<dbReference type="AlphaFoldDB" id="A0A222FPF2"/>
<keyword evidence="4" id="KW-1185">Reference proteome</keyword>
<evidence type="ECO:0000313" key="3">
    <source>
        <dbReference type="EMBL" id="ASP40895.1"/>
    </source>
</evidence>
<dbReference type="InterPro" id="IPR051470">
    <property type="entry name" value="Thiol:disulfide_interchange"/>
</dbReference>
<dbReference type="Proteomes" id="UP000202440">
    <property type="component" value="Chromosome"/>
</dbReference>
<reference evidence="3 4" key="1">
    <citation type="submission" date="2017-07" db="EMBL/GenBank/DDBJ databases">
        <title>Annotated genome sequence of Bacterioplanes sanyensis isolated from Red Sea.</title>
        <authorList>
            <person name="Rehman Z.U."/>
        </authorList>
    </citation>
    <scope>NUCLEOTIDE SEQUENCE [LARGE SCALE GENOMIC DNA]</scope>
    <source>
        <strain evidence="3 4">NV9</strain>
    </source>
</reference>
<dbReference type="GO" id="GO:0016853">
    <property type="term" value="F:isomerase activity"/>
    <property type="evidence" value="ECO:0007669"/>
    <property type="project" value="UniProtKB-KW"/>
</dbReference>
<dbReference type="InterPro" id="IPR012336">
    <property type="entry name" value="Thioredoxin-like_fold"/>
</dbReference>
<keyword evidence="1" id="KW-0732">Signal</keyword>
<proteinExistence type="inferred from homology"/>
<dbReference type="Pfam" id="PF13098">
    <property type="entry name" value="Thioredoxin_2"/>
    <property type="match status" value="1"/>
</dbReference>
<name>A0A222FPF2_9GAMM</name>
<comment type="similarity">
    <text evidence="1">Belongs to the thioredoxin family. DsbC subfamily.</text>
</comment>
<dbReference type="CDD" id="cd03020">
    <property type="entry name" value="DsbA_DsbC_DsbG"/>
    <property type="match status" value="1"/>
</dbReference>
<evidence type="ECO:0000256" key="1">
    <source>
        <dbReference type="RuleBase" id="RU364038"/>
    </source>
</evidence>
<organism evidence="3 4">
    <name type="scientific">Bacterioplanes sanyensis</name>
    <dbReference type="NCBI Taxonomy" id="1249553"/>
    <lineage>
        <taxon>Bacteria</taxon>
        <taxon>Pseudomonadati</taxon>
        <taxon>Pseudomonadota</taxon>
        <taxon>Gammaproteobacteria</taxon>
        <taxon>Oceanospirillales</taxon>
        <taxon>Oceanospirillaceae</taxon>
        <taxon>Bacterioplanes</taxon>
    </lineage>
</organism>
<dbReference type="Gene3D" id="3.40.30.10">
    <property type="entry name" value="Glutaredoxin"/>
    <property type="match status" value="1"/>
</dbReference>
<keyword evidence="3" id="KW-0413">Isomerase</keyword>
<protein>
    <recommendedName>
        <fullName evidence="1">Thiol:disulfide interchange protein</fullName>
    </recommendedName>
</protein>
<dbReference type="SUPFAM" id="SSF52833">
    <property type="entry name" value="Thioredoxin-like"/>
    <property type="match status" value="1"/>
</dbReference>
<keyword evidence="1" id="KW-0676">Redox-active center</keyword>
<evidence type="ECO:0000259" key="2">
    <source>
        <dbReference type="Pfam" id="PF13098"/>
    </source>
</evidence>
<comment type="subcellular location">
    <subcellularLocation>
        <location evidence="1">Periplasm</location>
    </subcellularLocation>
</comment>
<keyword evidence="1" id="KW-0574">Periplasm</keyword>
<comment type="function">
    <text evidence="1">Required for disulfide bond formation in some periplasmic proteins. Acts by transferring its disulfide bond to other proteins and is reduced in the process.</text>
</comment>
<dbReference type="InterPro" id="IPR036249">
    <property type="entry name" value="Thioredoxin-like_sf"/>
</dbReference>
<dbReference type="PANTHER" id="PTHR35272">
    <property type="entry name" value="THIOL:DISULFIDE INTERCHANGE PROTEIN DSBC-RELATED"/>
    <property type="match status" value="1"/>
</dbReference>
<sequence length="215" mass="24005">MTPDTGYFIYRDELYQLAETGPVNVTQSRLNPRRAEQLAKVADAQTVLFPAEGEQKGLINVFTDIDCGYCQKLHLEIPRLNELGISVRYLAYPRAGVKNPQTGMLTDSYRKINYVWCQDDREEAMTVMKNTQREMGMLAQRMRGGDAKPQQQFDAAREQMQTMLAASADCGAPVASQYELGQSLGVTGTPAIIVEDGRLFPGYMPADELAKRVLN</sequence>
<dbReference type="GO" id="GO:0042597">
    <property type="term" value="C:periplasmic space"/>
    <property type="evidence" value="ECO:0007669"/>
    <property type="project" value="UniProtKB-SubCell"/>
</dbReference>
<dbReference type="PANTHER" id="PTHR35272:SF3">
    <property type="entry name" value="THIOL:DISULFIDE INTERCHANGE PROTEIN DSBC"/>
    <property type="match status" value="1"/>
</dbReference>